<dbReference type="Gene3D" id="3.30.70.1480">
    <property type="entry name" value="GK1464-like"/>
    <property type="match status" value="1"/>
</dbReference>
<dbReference type="Pfam" id="PF18681">
    <property type="entry name" value="DUF5634"/>
    <property type="match status" value="1"/>
</dbReference>
<protein>
    <submittedName>
        <fullName evidence="2">DUF5634 family protein</fullName>
    </submittedName>
</protein>
<keyword evidence="3" id="KW-1185">Reference proteome</keyword>
<feature type="domain" description="GK1464-like" evidence="1">
    <location>
        <begin position="3"/>
        <end position="99"/>
    </location>
</feature>
<proteinExistence type="predicted"/>
<evidence type="ECO:0000313" key="2">
    <source>
        <dbReference type="EMBL" id="MED4401860.1"/>
    </source>
</evidence>
<evidence type="ECO:0000259" key="1">
    <source>
        <dbReference type="Pfam" id="PF18681"/>
    </source>
</evidence>
<reference evidence="2 3" key="1">
    <citation type="submission" date="2023-03" db="EMBL/GenBank/DDBJ databases">
        <title>Bacillus Genome Sequencing.</title>
        <authorList>
            <person name="Dunlap C."/>
        </authorList>
    </citation>
    <scope>NUCLEOTIDE SEQUENCE [LARGE SCALE GENOMIC DNA]</scope>
    <source>
        <strain evidence="2 3">NRS-1717</strain>
    </source>
</reference>
<accession>A0ABU6NYB8</accession>
<dbReference type="SUPFAM" id="SSF143579">
    <property type="entry name" value="GK1464-like"/>
    <property type="match status" value="1"/>
</dbReference>
<dbReference type="InterPro" id="IPR040915">
    <property type="entry name" value="GK1464-like_dom"/>
</dbReference>
<comment type="caution">
    <text evidence="2">The sequence shown here is derived from an EMBL/GenBank/DDBJ whole genome shotgun (WGS) entry which is preliminary data.</text>
</comment>
<organism evidence="2 3">
    <name type="scientific">Metabacillus fastidiosus</name>
    <dbReference type="NCBI Taxonomy" id="1458"/>
    <lineage>
        <taxon>Bacteria</taxon>
        <taxon>Bacillati</taxon>
        <taxon>Bacillota</taxon>
        <taxon>Bacilli</taxon>
        <taxon>Bacillales</taxon>
        <taxon>Bacillaceae</taxon>
        <taxon>Metabacillus</taxon>
    </lineage>
</organism>
<sequence length="100" mass="11821">MEFLSREEIINELQQSFQSYIDKFDIEAIGIFEEEGQADQYYIGYTVTKNNEIFHIHTPYIKNANGDLAPISKEWTVECDDPQKDDFKEYNNLDNVFLEL</sequence>
<dbReference type="RefSeq" id="WP_328015222.1">
    <property type="nucleotide sequence ID" value="NZ_JARTFS010000008.1"/>
</dbReference>
<evidence type="ECO:0000313" key="3">
    <source>
        <dbReference type="Proteomes" id="UP001342826"/>
    </source>
</evidence>
<dbReference type="Proteomes" id="UP001342826">
    <property type="component" value="Unassembled WGS sequence"/>
</dbReference>
<name>A0ABU6NYB8_9BACI</name>
<dbReference type="InterPro" id="IPR028990">
    <property type="entry name" value="GK1464-like"/>
</dbReference>
<dbReference type="EMBL" id="JARTFS010000008">
    <property type="protein sequence ID" value="MED4401860.1"/>
    <property type="molecule type" value="Genomic_DNA"/>
</dbReference>
<gene>
    <name evidence="2" type="ORF">P9271_11085</name>
</gene>